<sequence>MEKILCLASLSLLLLMGCRTHKSAPVVSVYEGATDTVYEWNATNPTTAAAMPPVIVYKTTRDYKNNVPVILNAAGTQIVSYPDPSDLRRGDSFTTPTQLDNGYLLDNRGISKNTAFLDYTYEQYAALDTIPPLDEMMRHVIDKKPIVEMWYCGQVSQYQDKIKEL</sequence>
<dbReference type="AlphaFoldDB" id="A0A9D1VRJ1"/>
<comment type="caution">
    <text evidence="2">The sequence shown here is derived from an EMBL/GenBank/DDBJ whole genome shotgun (WGS) entry which is preliminary data.</text>
</comment>
<name>A0A9D1VRJ1_9BACT</name>
<feature type="non-terminal residue" evidence="2">
    <location>
        <position position="165"/>
    </location>
</feature>
<dbReference type="PROSITE" id="PS51257">
    <property type="entry name" value="PROKAR_LIPOPROTEIN"/>
    <property type="match status" value="1"/>
</dbReference>
<dbReference type="EMBL" id="DXFB01000130">
    <property type="protein sequence ID" value="HIX45541.1"/>
    <property type="molecule type" value="Genomic_DNA"/>
</dbReference>
<gene>
    <name evidence="2" type="ORF">H9982_04910</name>
</gene>
<evidence type="ECO:0000313" key="3">
    <source>
        <dbReference type="Proteomes" id="UP000824246"/>
    </source>
</evidence>
<feature type="chain" id="PRO_5039678250" evidence="1">
    <location>
        <begin position="25"/>
        <end position="165"/>
    </location>
</feature>
<dbReference type="Proteomes" id="UP000824246">
    <property type="component" value="Unassembled WGS sequence"/>
</dbReference>
<proteinExistence type="predicted"/>
<evidence type="ECO:0000256" key="1">
    <source>
        <dbReference type="SAM" id="SignalP"/>
    </source>
</evidence>
<keyword evidence="1" id="KW-0732">Signal</keyword>
<reference evidence="2" key="2">
    <citation type="submission" date="2021-04" db="EMBL/GenBank/DDBJ databases">
        <authorList>
            <person name="Gilroy R."/>
        </authorList>
    </citation>
    <scope>NUCLEOTIDE SEQUENCE</scope>
    <source>
        <strain evidence="2">ChiHjej12B11-16260</strain>
    </source>
</reference>
<evidence type="ECO:0000313" key="2">
    <source>
        <dbReference type="EMBL" id="HIX45541.1"/>
    </source>
</evidence>
<organism evidence="2 3">
    <name type="scientific">Candidatus Barnesiella excrementipullorum</name>
    <dbReference type="NCBI Taxonomy" id="2838479"/>
    <lineage>
        <taxon>Bacteria</taxon>
        <taxon>Pseudomonadati</taxon>
        <taxon>Bacteroidota</taxon>
        <taxon>Bacteroidia</taxon>
        <taxon>Bacteroidales</taxon>
        <taxon>Barnesiellaceae</taxon>
        <taxon>Barnesiella</taxon>
    </lineage>
</organism>
<feature type="signal peptide" evidence="1">
    <location>
        <begin position="1"/>
        <end position="24"/>
    </location>
</feature>
<protein>
    <submittedName>
        <fullName evidence="2">Uncharacterized protein</fullName>
    </submittedName>
</protein>
<reference evidence="2" key="1">
    <citation type="journal article" date="2021" name="PeerJ">
        <title>Extensive microbial diversity within the chicken gut microbiome revealed by metagenomics and culture.</title>
        <authorList>
            <person name="Gilroy R."/>
            <person name="Ravi A."/>
            <person name="Getino M."/>
            <person name="Pursley I."/>
            <person name="Horton D.L."/>
            <person name="Alikhan N.F."/>
            <person name="Baker D."/>
            <person name="Gharbi K."/>
            <person name="Hall N."/>
            <person name="Watson M."/>
            <person name="Adriaenssens E.M."/>
            <person name="Foster-Nyarko E."/>
            <person name="Jarju S."/>
            <person name="Secka A."/>
            <person name="Antonio M."/>
            <person name="Oren A."/>
            <person name="Chaudhuri R.R."/>
            <person name="La Ragione R."/>
            <person name="Hildebrand F."/>
            <person name="Pallen M.J."/>
        </authorList>
    </citation>
    <scope>NUCLEOTIDE SEQUENCE</scope>
    <source>
        <strain evidence="2">ChiHjej12B11-16260</strain>
    </source>
</reference>
<accession>A0A9D1VRJ1</accession>